<accession>A0A9D4RMY6</accession>
<dbReference type="EMBL" id="JAIWYP010000002">
    <property type="protein sequence ID" value="KAH3874921.1"/>
    <property type="molecule type" value="Genomic_DNA"/>
</dbReference>
<organism evidence="1 2">
    <name type="scientific">Dreissena polymorpha</name>
    <name type="common">Zebra mussel</name>
    <name type="synonym">Mytilus polymorpha</name>
    <dbReference type="NCBI Taxonomy" id="45954"/>
    <lineage>
        <taxon>Eukaryota</taxon>
        <taxon>Metazoa</taxon>
        <taxon>Spiralia</taxon>
        <taxon>Lophotrochozoa</taxon>
        <taxon>Mollusca</taxon>
        <taxon>Bivalvia</taxon>
        <taxon>Autobranchia</taxon>
        <taxon>Heteroconchia</taxon>
        <taxon>Euheterodonta</taxon>
        <taxon>Imparidentia</taxon>
        <taxon>Neoheterodontei</taxon>
        <taxon>Myida</taxon>
        <taxon>Dreissenoidea</taxon>
        <taxon>Dreissenidae</taxon>
        <taxon>Dreissena</taxon>
    </lineage>
</organism>
<name>A0A9D4RMY6_DREPO</name>
<dbReference type="Proteomes" id="UP000828390">
    <property type="component" value="Unassembled WGS sequence"/>
</dbReference>
<sequence>MYMYELSGLLIYRPMVHLLLLVAKVPKRDKKALANSVDPDETPHDATSHQGLRCLLKGISSSYRQPASVVTQGFMVPLPYIIIRHENTRMQIYISGAALLGCVLRPISA</sequence>
<reference evidence="1" key="2">
    <citation type="submission" date="2020-11" db="EMBL/GenBank/DDBJ databases">
        <authorList>
            <person name="McCartney M.A."/>
            <person name="Auch B."/>
            <person name="Kono T."/>
            <person name="Mallez S."/>
            <person name="Becker A."/>
            <person name="Gohl D.M."/>
            <person name="Silverstein K.A.T."/>
            <person name="Koren S."/>
            <person name="Bechman K.B."/>
            <person name="Herman A."/>
            <person name="Abrahante J.E."/>
            <person name="Garbe J."/>
        </authorList>
    </citation>
    <scope>NUCLEOTIDE SEQUENCE</scope>
    <source>
        <strain evidence="1">Duluth1</strain>
        <tissue evidence="1">Whole animal</tissue>
    </source>
</reference>
<comment type="caution">
    <text evidence="1">The sequence shown here is derived from an EMBL/GenBank/DDBJ whole genome shotgun (WGS) entry which is preliminary data.</text>
</comment>
<gene>
    <name evidence="1" type="ORF">DPMN_038178</name>
</gene>
<keyword evidence="2" id="KW-1185">Reference proteome</keyword>
<evidence type="ECO:0000313" key="2">
    <source>
        <dbReference type="Proteomes" id="UP000828390"/>
    </source>
</evidence>
<protein>
    <submittedName>
        <fullName evidence="1">Uncharacterized protein</fullName>
    </submittedName>
</protein>
<evidence type="ECO:0000313" key="1">
    <source>
        <dbReference type="EMBL" id="KAH3874921.1"/>
    </source>
</evidence>
<dbReference type="AlphaFoldDB" id="A0A9D4RMY6"/>
<proteinExistence type="predicted"/>
<reference evidence="1" key="1">
    <citation type="journal article" date="2019" name="bioRxiv">
        <title>The Genome of the Zebra Mussel, Dreissena polymorpha: A Resource for Invasive Species Research.</title>
        <authorList>
            <person name="McCartney M.A."/>
            <person name="Auch B."/>
            <person name="Kono T."/>
            <person name="Mallez S."/>
            <person name="Zhang Y."/>
            <person name="Obille A."/>
            <person name="Becker A."/>
            <person name="Abrahante J.E."/>
            <person name="Garbe J."/>
            <person name="Badalamenti J.P."/>
            <person name="Herman A."/>
            <person name="Mangelson H."/>
            <person name="Liachko I."/>
            <person name="Sullivan S."/>
            <person name="Sone E.D."/>
            <person name="Koren S."/>
            <person name="Silverstein K.A.T."/>
            <person name="Beckman K.B."/>
            <person name="Gohl D.M."/>
        </authorList>
    </citation>
    <scope>NUCLEOTIDE SEQUENCE</scope>
    <source>
        <strain evidence="1">Duluth1</strain>
        <tissue evidence="1">Whole animal</tissue>
    </source>
</reference>